<comment type="caution">
    <text evidence="7">The sequence shown here is derived from an EMBL/GenBank/DDBJ whole genome shotgun (WGS) entry which is preliminary data.</text>
</comment>
<protein>
    <submittedName>
        <fullName evidence="7">Glutathionylspermidine synthase</fullName>
    </submittedName>
</protein>
<keyword evidence="8" id="KW-1185">Reference proteome</keyword>
<keyword evidence="5" id="KW-0460">Magnesium</keyword>
<dbReference type="STRING" id="745411.B3C1_09927"/>
<dbReference type="OrthoDB" id="9765517at2"/>
<organism evidence="7 8">
    <name type="scientific">Gallaecimonas xiamenensis 3-C-1</name>
    <dbReference type="NCBI Taxonomy" id="745411"/>
    <lineage>
        <taxon>Bacteria</taxon>
        <taxon>Pseudomonadati</taxon>
        <taxon>Pseudomonadota</taxon>
        <taxon>Gammaproteobacteria</taxon>
        <taxon>Enterobacterales</taxon>
        <taxon>Gallaecimonadaceae</taxon>
        <taxon>Gallaecimonas</taxon>
    </lineage>
</organism>
<dbReference type="GO" id="GO:0016874">
    <property type="term" value="F:ligase activity"/>
    <property type="evidence" value="ECO:0007669"/>
    <property type="project" value="UniProtKB-KW"/>
</dbReference>
<dbReference type="InterPro" id="IPR005494">
    <property type="entry name" value="GSPS_pre-ATP-grasp-like_dom"/>
</dbReference>
<dbReference type="SUPFAM" id="SSF56059">
    <property type="entry name" value="Glutathione synthetase ATP-binding domain-like"/>
    <property type="match status" value="1"/>
</dbReference>
<evidence type="ECO:0000313" key="7">
    <source>
        <dbReference type="EMBL" id="EKE73707.1"/>
    </source>
</evidence>
<accession>K2JGN0</accession>
<dbReference type="Gene3D" id="3.30.1490.330">
    <property type="match status" value="1"/>
</dbReference>
<dbReference type="GO" id="GO:0005524">
    <property type="term" value="F:ATP binding"/>
    <property type="evidence" value="ECO:0007669"/>
    <property type="project" value="UniProtKB-KW"/>
</dbReference>
<keyword evidence="4" id="KW-0067">ATP-binding</keyword>
<dbReference type="AlphaFoldDB" id="K2JGN0"/>
<evidence type="ECO:0000256" key="5">
    <source>
        <dbReference type="ARBA" id="ARBA00022842"/>
    </source>
</evidence>
<dbReference type="EMBL" id="AMRI01000012">
    <property type="protein sequence ID" value="EKE73707.1"/>
    <property type="molecule type" value="Genomic_DNA"/>
</dbReference>
<reference evidence="7 8" key="1">
    <citation type="journal article" date="2012" name="J. Bacteriol.">
        <title>Genome Sequence of Gallaecimonas xiamenensis Type Strain 3-C-1.</title>
        <authorList>
            <person name="Lai Q."/>
            <person name="Wang L."/>
            <person name="Wang W."/>
            <person name="Shao Z."/>
        </authorList>
    </citation>
    <scope>NUCLEOTIDE SEQUENCE [LARGE SCALE GENOMIC DNA]</scope>
    <source>
        <strain evidence="7 8">3-C-1</strain>
    </source>
</reference>
<feature type="domain" description="Glutathionylspermidine synthase pre-ATP-grasp-like" evidence="6">
    <location>
        <begin position="12"/>
        <end position="380"/>
    </location>
</feature>
<dbReference type="InterPro" id="IPR016185">
    <property type="entry name" value="PreATP-grasp_dom_sf"/>
</dbReference>
<evidence type="ECO:0000256" key="4">
    <source>
        <dbReference type="ARBA" id="ARBA00022840"/>
    </source>
</evidence>
<evidence type="ECO:0000256" key="3">
    <source>
        <dbReference type="ARBA" id="ARBA00022741"/>
    </source>
</evidence>
<name>K2JGN0_9GAMM</name>
<dbReference type="Pfam" id="PF03738">
    <property type="entry name" value="GSP_synth"/>
    <property type="match status" value="1"/>
</dbReference>
<dbReference type="eggNOG" id="COG0754">
    <property type="taxonomic scope" value="Bacteria"/>
</dbReference>
<proteinExistence type="predicted"/>
<evidence type="ECO:0000256" key="2">
    <source>
        <dbReference type="ARBA" id="ARBA00022723"/>
    </source>
</evidence>
<dbReference type="PATRIC" id="fig|745411.4.peg.1946"/>
<dbReference type="Proteomes" id="UP000006755">
    <property type="component" value="Unassembled WGS sequence"/>
</dbReference>
<keyword evidence="3" id="KW-0547">Nucleotide-binding</keyword>
<evidence type="ECO:0000313" key="8">
    <source>
        <dbReference type="Proteomes" id="UP000006755"/>
    </source>
</evidence>
<gene>
    <name evidence="7" type="ORF">B3C1_09927</name>
</gene>
<evidence type="ECO:0000259" key="6">
    <source>
        <dbReference type="Pfam" id="PF03738"/>
    </source>
</evidence>
<dbReference type="GO" id="GO:0046872">
    <property type="term" value="F:metal ion binding"/>
    <property type="evidence" value="ECO:0007669"/>
    <property type="project" value="UniProtKB-KW"/>
</dbReference>
<sequence length="382" mass="43652">MERVSIEERPWWRKQAEDLGFQFHTIEGEKYWDESAYYRFSLKQVENDIEDVTQEIHELAMGLVDEVVASEEKLSQLCIPEAHWDLVKDSWRRQQPHLYGRMDFSYDGKGPAKLLEFNYDTPTSLYESGFFQWLWLEDAIKHDMVPAHSDQFNGIQEQLEARFAALRLPSPLHFASVWHSDEDLGTVRYLQDVAAQAGLDTRYVPMEQIGLMGEQFVDRDDAPISAIFKLYPWEFMLEEAFADHIAASQTLWLEPPWKLILANKGILPLLWQAHKGHPNLLEAHFDDGSSLGAGWVRKPVFSREGANVELALPDGRLVKAEGPYDDGRFVRQALAPLPNFAGNHTLVGSWVVGDTACGMGIREDNSLITKDSARFLPHIIVD</sequence>
<dbReference type="RefSeq" id="WP_008484583.1">
    <property type="nucleotide sequence ID" value="NZ_AMRI01000012.1"/>
</dbReference>
<keyword evidence="1" id="KW-0436">Ligase</keyword>
<keyword evidence="2" id="KW-0479">Metal-binding</keyword>
<evidence type="ECO:0000256" key="1">
    <source>
        <dbReference type="ARBA" id="ARBA00022598"/>
    </source>
</evidence>
<dbReference type="SUPFAM" id="SSF52440">
    <property type="entry name" value="PreATP-grasp domain"/>
    <property type="match status" value="1"/>
</dbReference>